<sequence>MEVPAPARDHPAAEIRAWARGHGFEVADRGRIPGEIRTAFDRRHE</sequence>
<gene>
    <name evidence="3" type="ORF">KCQ71_14800</name>
</gene>
<organism evidence="3 4">
    <name type="scientific">Occultella gossypii</name>
    <dbReference type="NCBI Taxonomy" id="2800820"/>
    <lineage>
        <taxon>Bacteria</taxon>
        <taxon>Bacillati</taxon>
        <taxon>Actinomycetota</taxon>
        <taxon>Actinomycetes</taxon>
        <taxon>Micrococcales</taxon>
        <taxon>Ruaniaceae</taxon>
        <taxon>Occultella</taxon>
    </lineage>
</organism>
<name>A0ABS7SAP4_9MICO</name>
<dbReference type="InterPro" id="IPR036625">
    <property type="entry name" value="E3-bd_dom_sf"/>
</dbReference>
<evidence type="ECO:0000256" key="1">
    <source>
        <dbReference type="ARBA" id="ARBA00023125"/>
    </source>
</evidence>
<dbReference type="Proteomes" id="UP000826651">
    <property type="component" value="Unassembled WGS sequence"/>
</dbReference>
<reference evidence="3 4" key="1">
    <citation type="submission" date="2021-04" db="EMBL/GenBank/DDBJ databases">
        <title>Ruania sp. nov., isolated from sandy soil of mangrove forest.</title>
        <authorList>
            <person name="Ge X."/>
            <person name="Huang R."/>
            <person name="Liu W."/>
        </authorList>
    </citation>
    <scope>NUCLEOTIDE SEQUENCE [LARGE SCALE GENOMIC DNA]</scope>
    <source>
        <strain evidence="3 4">N2-46</strain>
    </source>
</reference>
<dbReference type="InterPro" id="IPR055370">
    <property type="entry name" value="Lsr2_DNA-bd"/>
</dbReference>
<dbReference type="EMBL" id="JAGSHT010000013">
    <property type="protein sequence ID" value="MBZ2197429.1"/>
    <property type="molecule type" value="Genomic_DNA"/>
</dbReference>
<comment type="caution">
    <text evidence="3">The sequence shown here is derived from an EMBL/GenBank/DDBJ whole genome shotgun (WGS) entry which is preliminary data.</text>
</comment>
<dbReference type="Gene3D" id="4.10.320.10">
    <property type="entry name" value="E3-binding domain"/>
    <property type="match status" value="1"/>
</dbReference>
<proteinExistence type="predicted"/>
<evidence type="ECO:0000259" key="2">
    <source>
        <dbReference type="Pfam" id="PF23359"/>
    </source>
</evidence>
<feature type="domain" description="Lsr2 DNA-binding" evidence="2">
    <location>
        <begin position="12"/>
        <end position="41"/>
    </location>
</feature>
<evidence type="ECO:0000313" key="3">
    <source>
        <dbReference type="EMBL" id="MBZ2197429.1"/>
    </source>
</evidence>
<accession>A0ABS7SAP4</accession>
<keyword evidence="4" id="KW-1185">Reference proteome</keyword>
<dbReference type="RefSeq" id="WP_223407206.1">
    <property type="nucleotide sequence ID" value="NZ_JAGSHT010000013.1"/>
</dbReference>
<dbReference type="Pfam" id="PF23359">
    <property type="entry name" value="Lsr2_DNA-bd"/>
    <property type="match status" value="1"/>
</dbReference>
<protein>
    <submittedName>
        <fullName evidence="3">Lsr2 family protein</fullName>
    </submittedName>
</protein>
<keyword evidence="1" id="KW-0238">DNA-binding</keyword>
<evidence type="ECO:0000313" key="4">
    <source>
        <dbReference type="Proteomes" id="UP000826651"/>
    </source>
</evidence>